<reference evidence="2" key="1">
    <citation type="journal article" date="2019" name="Int. J. Syst. Evol. Microbiol.">
        <title>The Global Catalogue of Microorganisms (GCM) 10K type strain sequencing project: providing services to taxonomists for standard genome sequencing and annotation.</title>
        <authorList>
            <consortium name="The Broad Institute Genomics Platform"/>
            <consortium name="The Broad Institute Genome Sequencing Center for Infectious Disease"/>
            <person name="Wu L."/>
            <person name="Ma J."/>
        </authorList>
    </citation>
    <scope>NUCLEOTIDE SEQUENCE [LARGE SCALE GENOMIC DNA]</scope>
    <source>
        <strain evidence="2">CGMCC 1.15399</strain>
    </source>
</reference>
<evidence type="ECO:0000313" key="1">
    <source>
        <dbReference type="EMBL" id="MFD1546709.1"/>
    </source>
</evidence>
<keyword evidence="2" id="KW-1185">Reference proteome</keyword>
<dbReference type="Proteomes" id="UP001597097">
    <property type="component" value="Unassembled WGS sequence"/>
</dbReference>
<name>A0ABW4GWI1_9ACTN</name>
<comment type="caution">
    <text evidence="1">The sequence shown here is derived from an EMBL/GenBank/DDBJ whole genome shotgun (WGS) entry which is preliminary data.</text>
</comment>
<proteinExistence type="predicted"/>
<evidence type="ECO:0000313" key="2">
    <source>
        <dbReference type="Proteomes" id="UP001597097"/>
    </source>
</evidence>
<dbReference type="EMBL" id="JBHUCM010000068">
    <property type="protein sequence ID" value="MFD1546709.1"/>
    <property type="molecule type" value="Genomic_DNA"/>
</dbReference>
<gene>
    <name evidence="1" type="ORF">ACFSJ0_57400</name>
</gene>
<accession>A0ABW4GWI1</accession>
<sequence>MVITISNVVSVVNVRADTDKAATGCAVPVAYGAETGRSAPEVGTNRLCRLGL</sequence>
<protein>
    <submittedName>
        <fullName evidence="1">Uncharacterized protein</fullName>
    </submittedName>
</protein>
<dbReference type="RefSeq" id="WP_219539680.1">
    <property type="nucleotide sequence ID" value="NZ_JAHKRM010000070.1"/>
</dbReference>
<organism evidence="1 2">
    <name type="scientific">Nonomuraea guangzhouensis</name>
    <dbReference type="NCBI Taxonomy" id="1291555"/>
    <lineage>
        <taxon>Bacteria</taxon>
        <taxon>Bacillati</taxon>
        <taxon>Actinomycetota</taxon>
        <taxon>Actinomycetes</taxon>
        <taxon>Streptosporangiales</taxon>
        <taxon>Streptosporangiaceae</taxon>
        <taxon>Nonomuraea</taxon>
    </lineage>
</organism>